<name>W6QNC8_PENRF</name>
<dbReference type="Proteomes" id="UP000030686">
    <property type="component" value="Unassembled WGS sequence"/>
</dbReference>
<dbReference type="AlphaFoldDB" id="W6QNC8"/>
<dbReference type="EMBL" id="HG792018">
    <property type="protein sequence ID" value="CDM35634.1"/>
    <property type="molecule type" value="Genomic_DNA"/>
</dbReference>
<evidence type="ECO:0000256" key="1">
    <source>
        <dbReference type="SAM" id="MobiDB-lite"/>
    </source>
</evidence>
<evidence type="ECO:0000313" key="3">
    <source>
        <dbReference type="Proteomes" id="UP000030686"/>
    </source>
</evidence>
<feature type="region of interest" description="Disordered" evidence="1">
    <location>
        <begin position="1"/>
        <end position="38"/>
    </location>
</feature>
<sequence length="38" mass="4248">MDSKKVDPRGIEPRISEEPHENSRGMATIAPNQTDLVQ</sequence>
<evidence type="ECO:0000313" key="2">
    <source>
        <dbReference type="EMBL" id="CDM35634.1"/>
    </source>
</evidence>
<feature type="compositionally biased region" description="Basic and acidic residues" evidence="1">
    <location>
        <begin position="1"/>
        <end position="23"/>
    </location>
</feature>
<proteinExistence type="predicted"/>
<protein>
    <submittedName>
        <fullName evidence="2">Genomic scaffold, ProqFM164S04</fullName>
    </submittedName>
</protein>
<reference evidence="2" key="1">
    <citation type="journal article" date="2014" name="Nat. Commun.">
        <title>Multiple recent horizontal transfers of a large genomic region in cheese making fungi.</title>
        <authorList>
            <person name="Cheeseman K."/>
            <person name="Ropars J."/>
            <person name="Renault P."/>
            <person name="Dupont J."/>
            <person name="Gouzy J."/>
            <person name="Branca A."/>
            <person name="Abraham A.L."/>
            <person name="Ceppi M."/>
            <person name="Conseiller E."/>
            <person name="Debuchy R."/>
            <person name="Malagnac F."/>
            <person name="Goarin A."/>
            <person name="Silar P."/>
            <person name="Lacoste S."/>
            <person name="Sallet E."/>
            <person name="Bensimon A."/>
            <person name="Giraud T."/>
            <person name="Brygoo Y."/>
        </authorList>
    </citation>
    <scope>NUCLEOTIDE SEQUENCE [LARGE SCALE GENOMIC DNA]</scope>
    <source>
        <strain evidence="2">FM164</strain>
    </source>
</reference>
<organism evidence="2 3">
    <name type="scientific">Penicillium roqueforti (strain FM164)</name>
    <dbReference type="NCBI Taxonomy" id="1365484"/>
    <lineage>
        <taxon>Eukaryota</taxon>
        <taxon>Fungi</taxon>
        <taxon>Dikarya</taxon>
        <taxon>Ascomycota</taxon>
        <taxon>Pezizomycotina</taxon>
        <taxon>Eurotiomycetes</taxon>
        <taxon>Eurotiomycetidae</taxon>
        <taxon>Eurotiales</taxon>
        <taxon>Aspergillaceae</taxon>
        <taxon>Penicillium</taxon>
    </lineage>
</organism>
<keyword evidence="3" id="KW-1185">Reference proteome</keyword>
<gene>
    <name evidence="2" type="ORF">PROQFM164_S04g000515</name>
</gene>
<accession>W6QNC8</accession>